<dbReference type="RefSeq" id="XP_020125435.1">
    <property type="nucleotide sequence ID" value="XM_020279712.1"/>
</dbReference>
<dbReference type="Proteomes" id="UP000183809">
    <property type="component" value="Unassembled WGS sequence"/>
</dbReference>
<keyword evidence="3" id="KW-1185">Reference proteome</keyword>
<feature type="region of interest" description="Disordered" evidence="1">
    <location>
        <begin position="98"/>
        <end position="127"/>
    </location>
</feature>
<organism evidence="2 3">
    <name type="scientific">Diplodia corticola</name>
    <dbReference type="NCBI Taxonomy" id="236234"/>
    <lineage>
        <taxon>Eukaryota</taxon>
        <taxon>Fungi</taxon>
        <taxon>Dikarya</taxon>
        <taxon>Ascomycota</taxon>
        <taxon>Pezizomycotina</taxon>
        <taxon>Dothideomycetes</taxon>
        <taxon>Dothideomycetes incertae sedis</taxon>
        <taxon>Botryosphaeriales</taxon>
        <taxon>Botryosphaeriaceae</taxon>
        <taxon>Diplodia</taxon>
    </lineage>
</organism>
<gene>
    <name evidence="2" type="ORF">BKCO1_890006</name>
</gene>
<protein>
    <submittedName>
        <fullName evidence="2">Uncharacterized protein</fullName>
    </submittedName>
</protein>
<reference evidence="2 3" key="1">
    <citation type="submission" date="2016-10" db="EMBL/GenBank/DDBJ databases">
        <title>Proteomics and genomics reveal pathogen-plant mechanisms compatible with a hemibiotrophic lifestyle of Diplodia corticola.</title>
        <authorList>
            <person name="Fernandes I."/>
            <person name="De Jonge R."/>
            <person name="Van De Peer Y."/>
            <person name="Devreese B."/>
            <person name="Alves A."/>
            <person name="Esteves A.C."/>
        </authorList>
    </citation>
    <scope>NUCLEOTIDE SEQUENCE [LARGE SCALE GENOMIC DNA]</scope>
    <source>
        <strain evidence="2 3">CBS 112549</strain>
    </source>
</reference>
<dbReference type="EMBL" id="MNUE01000089">
    <property type="protein sequence ID" value="OJD29175.1"/>
    <property type="molecule type" value="Genomic_DNA"/>
</dbReference>
<accession>A0A1J9RKY4</accession>
<comment type="caution">
    <text evidence="2">The sequence shown here is derived from an EMBL/GenBank/DDBJ whole genome shotgun (WGS) entry which is preliminary data.</text>
</comment>
<proteinExistence type="predicted"/>
<evidence type="ECO:0000256" key="1">
    <source>
        <dbReference type="SAM" id="MobiDB-lite"/>
    </source>
</evidence>
<evidence type="ECO:0000313" key="2">
    <source>
        <dbReference type="EMBL" id="OJD29175.1"/>
    </source>
</evidence>
<evidence type="ECO:0000313" key="3">
    <source>
        <dbReference type="Proteomes" id="UP000183809"/>
    </source>
</evidence>
<sequence>MEWPPKKAFTPYEPYTTRMRATKDGPSRHDKLLTSLGNYTGAARTEAENAILEHGTGGGEHDHTVASELEVKQTDDSESDTSLGTASKILPSHADNASHLKSHADDASTISPTNVPHGSRAMTDRANDDSLAIAPGFVKKRKSKMVRAWKKEEAFRQKTMEEKATSDEAAAYLQKRWGHDVTQYLPAQCQYPGDKQRDMDKWGSGVVRHLAVLAELTPDSGTRQQALDFIREAYEKRIRSQGVCREDVVTAIKMFKEANAEKLALDSNNVDEYVPLVEQRKPSGEDDILAMDVDTLRLELAKARLLLKLDG</sequence>
<dbReference type="OrthoDB" id="10668423at2759"/>
<dbReference type="AlphaFoldDB" id="A0A1J9RKY4"/>
<dbReference type="GeneID" id="31019975"/>
<name>A0A1J9RKY4_9PEZI</name>